<feature type="region of interest" description="Disordered" evidence="1">
    <location>
        <begin position="1"/>
        <end position="24"/>
    </location>
</feature>
<organism evidence="2 3">
    <name type="scientific">Pseudomonas rhizosphaerae</name>
    <dbReference type="NCBI Taxonomy" id="216142"/>
    <lineage>
        <taxon>Bacteria</taxon>
        <taxon>Pseudomonadati</taxon>
        <taxon>Pseudomonadota</taxon>
        <taxon>Gammaproteobacteria</taxon>
        <taxon>Pseudomonadales</taxon>
        <taxon>Pseudomonadaceae</taxon>
        <taxon>Pseudomonas</taxon>
    </lineage>
</organism>
<proteinExistence type="predicted"/>
<protein>
    <submittedName>
        <fullName evidence="2">Uncharacterized protein</fullName>
    </submittedName>
</protein>
<evidence type="ECO:0000256" key="1">
    <source>
        <dbReference type="SAM" id="MobiDB-lite"/>
    </source>
</evidence>
<dbReference type="RefSeq" id="WP_043191660.1">
    <property type="nucleotide sequence ID" value="NZ_CP009533.1"/>
</dbReference>
<gene>
    <name evidence="2" type="ORF">LT40_15185</name>
</gene>
<dbReference type="OrthoDB" id="6458154at2"/>
<dbReference type="Proteomes" id="UP000029499">
    <property type="component" value="Chromosome"/>
</dbReference>
<dbReference type="EMBL" id="CP009533">
    <property type="protein sequence ID" value="AIS18659.1"/>
    <property type="molecule type" value="Genomic_DNA"/>
</dbReference>
<dbReference type="AlphaFoldDB" id="A0A089YSP1"/>
<sequence length="73" mass="8161">MHSDEKLERLSLATHSTAGQPSAAAKKQAFLDHLALCRRKVEQWPEWKQAFFKPPATARANDSEAKELDNLSG</sequence>
<reference evidence="2 3" key="1">
    <citation type="journal article" date="2015" name="J. Biotechnol.">
        <title>Complete genome sequence of Pseudomonas rhizosphaerae IH5T (=DSM 16299T), a phosphate-solubilizing rhizobacterium for bacterial biofertilizer.</title>
        <authorList>
            <person name="Kwak Y."/>
            <person name="Jung B.K."/>
            <person name="Shin J.H."/>
        </authorList>
    </citation>
    <scope>NUCLEOTIDE SEQUENCE [LARGE SCALE GENOMIC DNA]</scope>
    <source>
        <strain evidence="2">DSM 16299</strain>
    </source>
</reference>
<keyword evidence="3" id="KW-1185">Reference proteome</keyword>
<dbReference type="KEGG" id="prh:LT40_15185"/>
<evidence type="ECO:0000313" key="3">
    <source>
        <dbReference type="Proteomes" id="UP000029499"/>
    </source>
</evidence>
<name>A0A089YSP1_9PSED</name>
<evidence type="ECO:0000313" key="2">
    <source>
        <dbReference type="EMBL" id="AIS18659.1"/>
    </source>
</evidence>
<accession>A0A089YSP1</accession>
<dbReference type="HOGENOM" id="CLU_2702038_0_0_6"/>